<accession>G8QWX5</accession>
<protein>
    <recommendedName>
        <fullName evidence="1">ATPase AAA-type core domain-containing protein</fullName>
    </recommendedName>
</protein>
<dbReference type="GO" id="GO:0016887">
    <property type="term" value="F:ATP hydrolysis activity"/>
    <property type="evidence" value="ECO:0007669"/>
    <property type="project" value="InterPro"/>
</dbReference>
<dbReference type="Proteomes" id="UP000005632">
    <property type="component" value="Chromosome"/>
</dbReference>
<gene>
    <name evidence="2" type="ordered locus">SpiGrapes_1676</name>
</gene>
<evidence type="ECO:0000313" key="3">
    <source>
        <dbReference type="Proteomes" id="UP000005632"/>
    </source>
</evidence>
<sequence length="456" mass="52288">MLERFTVGNFLSFNKNQTLAMIAGNVQKNKDRLFLADDIKLLKFGAVYGANAAGKSNLIKAMAFAQGIVHHGTKTIKTPNVYFRLDDMNKSRPSYFEFEICIGSKSYAYGFELVLDKREITEEWLIELGPVKEKEIFTRNTSTGMYSYDLSLIEESSRQRFEIYISDVKTVKNKTFLNYIVTDKEELHEQNPKLSILKETFRWFQKLNISFPDTPITMYDCLATENPEGIEKAIKSFSTGITKVNAKTITQEEALEGTPTAVREQIGKDIQNDCKERHSCGYRMNLGGRLILVTIKEGIADFKEITFSHNNLDTQSFSLNEESQGTQRLLDLLSVLVTSKNNSVFVIDEIDRSLHPKLTVHFVKNFLAIAKHKDIQLIITTHESHLLDLEILRQDEIYFVEKNKNGASVLFPFDQFKERFDKKIEKAYLDGRYGGAPLFDTFFMPQEIIETTEEGE</sequence>
<dbReference type="InterPro" id="IPR027417">
    <property type="entry name" value="P-loop_NTPase"/>
</dbReference>
<dbReference type="Pfam" id="PF13304">
    <property type="entry name" value="AAA_21"/>
    <property type="match status" value="2"/>
</dbReference>
<dbReference type="KEGG" id="sgp:SpiGrapes_1676"/>
<organism evidence="2 3">
    <name type="scientific">Sphaerochaeta pleomorpha (strain ATCC BAA-1885 / DSM 22778 / Grapes)</name>
    <dbReference type="NCBI Taxonomy" id="158190"/>
    <lineage>
        <taxon>Bacteria</taxon>
        <taxon>Pseudomonadati</taxon>
        <taxon>Spirochaetota</taxon>
        <taxon>Spirochaetia</taxon>
        <taxon>Spirochaetales</taxon>
        <taxon>Sphaerochaetaceae</taxon>
        <taxon>Sphaerochaeta</taxon>
    </lineage>
</organism>
<dbReference type="PANTHER" id="PTHR40396">
    <property type="entry name" value="ATPASE-LIKE PROTEIN"/>
    <property type="match status" value="1"/>
</dbReference>
<dbReference type="OrthoDB" id="305333at2"/>
<dbReference type="eggNOG" id="COG1106">
    <property type="taxonomic scope" value="Bacteria"/>
</dbReference>
<dbReference type="Gene3D" id="3.40.50.300">
    <property type="entry name" value="P-loop containing nucleotide triphosphate hydrolases"/>
    <property type="match status" value="1"/>
</dbReference>
<dbReference type="InterPro" id="IPR003959">
    <property type="entry name" value="ATPase_AAA_core"/>
</dbReference>
<dbReference type="EMBL" id="CP003155">
    <property type="protein sequence ID" value="AEV29479.1"/>
    <property type="molecule type" value="Genomic_DNA"/>
</dbReference>
<dbReference type="HOGENOM" id="CLU_046693_2_1_12"/>
<evidence type="ECO:0000313" key="2">
    <source>
        <dbReference type="EMBL" id="AEV29479.1"/>
    </source>
</evidence>
<dbReference type="AlphaFoldDB" id="G8QWX5"/>
<dbReference type="GO" id="GO:0005524">
    <property type="term" value="F:ATP binding"/>
    <property type="evidence" value="ECO:0007669"/>
    <property type="project" value="InterPro"/>
</dbReference>
<feature type="domain" description="ATPase AAA-type core" evidence="1">
    <location>
        <begin position="297"/>
        <end position="388"/>
    </location>
</feature>
<keyword evidence="3" id="KW-1185">Reference proteome</keyword>
<feature type="domain" description="ATPase AAA-type core" evidence="1">
    <location>
        <begin position="46"/>
        <end position="139"/>
    </location>
</feature>
<reference evidence="2 3" key="1">
    <citation type="submission" date="2011-11" db="EMBL/GenBank/DDBJ databases">
        <title>Complete sequence of Spirochaeta sp. grapes.</title>
        <authorList>
            <consortium name="US DOE Joint Genome Institute"/>
            <person name="Lucas S."/>
            <person name="Han J."/>
            <person name="Lapidus A."/>
            <person name="Cheng J.-F."/>
            <person name="Goodwin L."/>
            <person name="Pitluck S."/>
            <person name="Peters L."/>
            <person name="Ovchinnikova G."/>
            <person name="Munk A.C."/>
            <person name="Detter J.C."/>
            <person name="Han C."/>
            <person name="Tapia R."/>
            <person name="Land M."/>
            <person name="Hauser L."/>
            <person name="Kyrpides N."/>
            <person name="Ivanova N."/>
            <person name="Pagani I."/>
            <person name="Ritalahtilisa K."/>
            <person name="Loeffler F."/>
            <person name="Woyke T."/>
        </authorList>
    </citation>
    <scope>NUCLEOTIDE SEQUENCE [LARGE SCALE GENOMIC DNA]</scope>
    <source>
        <strain evidence="3">ATCC BAA-1885 / DSM 22778 / Grapes</strain>
    </source>
</reference>
<dbReference type="STRING" id="158190.SpiGrapes_1676"/>
<name>G8QWX5_SPHPG</name>
<dbReference type="RefSeq" id="WP_014270322.1">
    <property type="nucleotide sequence ID" value="NC_016633.1"/>
</dbReference>
<dbReference type="PANTHER" id="PTHR40396:SF1">
    <property type="entry name" value="ATPASE AAA-TYPE CORE DOMAIN-CONTAINING PROTEIN"/>
    <property type="match status" value="1"/>
</dbReference>
<evidence type="ECO:0000259" key="1">
    <source>
        <dbReference type="Pfam" id="PF13304"/>
    </source>
</evidence>
<dbReference type="SUPFAM" id="SSF52540">
    <property type="entry name" value="P-loop containing nucleoside triphosphate hydrolases"/>
    <property type="match status" value="1"/>
</dbReference>
<proteinExistence type="predicted"/>